<evidence type="ECO:0000313" key="3">
    <source>
        <dbReference type="Proteomes" id="UP000775547"/>
    </source>
</evidence>
<organism evidence="2 3">
    <name type="scientific">Asterophora parasitica</name>
    <dbReference type="NCBI Taxonomy" id="117018"/>
    <lineage>
        <taxon>Eukaryota</taxon>
        <taxon>Fungi</taxon>
        <taxon>Dikarya</taxon>
        <taxon>Basidiomycota</taxon>
        <taxon>Agaricomycotina</taxon>
        <taxon>Agaricomycetes</taxon>
        <taxon>Agaricomycetidae</taxon>
        <taxon>Agaricales</taxon>
        <taxon>Tricholomatineae</taxon>
        <taxon>Lyophyllaceae</taxon>
        <taxon>Asterophora</taxon>
    </lineage>
</organism>
<keyword evidence="3" id="KW-1185">Reference proteome</keyword>
<feature type="region of interest" description="Disordered" evidence="1">
    <location>
        <begin position="97"/>
        <end position="195"/>
    </location>
</feature>
<feature type="region of interest" description="Disordered" evidence="1">
    <location>
        <begin position="1"/>
        <end position="71"/>
    </location>
</feature>
<proteinExistence type="predicted"/>
<accession>A0A9P7KCB8</accession>
<feature type="compositionally biased region" description="Low complexity" evidence="1">
    <location>
        <begin position="153"/>
        <end position="167"/>
    </location>
</feature>
<reference evidence="2" key="2">
    <citation type="submission" date="2021-10" db="EMBL/GenBank/DDBJ databases">
        <title>Phylogenomics reveals ancestral predisposition of the termite-cultivated fungus Termitomyces towards a domesticated lifestyle.</title>
        <authorList>
            <person name="Auxier B."/>
            <person name="Grum-Grzhimaylo A."/>
            <person name="Cardenas M.E."/>
            <person name="Lodge J.D."/>
            <person name="Laessoe T."/>
            <person name="Pedersen O."/>
            <person name="Smith M.E."/>
            <person name="Kuyper T.W."/>
            <person name="Franco-Molano E.A."/>
            <person name="Baroni T.J."/>
            <person name="Aanen D.K."/>
        </authorList>
    </citation>
    <scope>NUCLEOTIDE SEQUENCE</scope>
    <source>
        <strain evidence="2">AP01</strain>
        <tissue evidence="2">Mycelium</tissue>
    </source>
</reference>
<evidence type="ECO:0000256" key="1">
    <source>
        <dbReference type="SAM" id="MobiDB-lite"/>
    </source>
</evidence>
<evidence type="ECO:0000313" key="2">
    <source>
        <dbReference type="EMBL" id="KAG5643710.1"/>
    </source>
</evidence>
<comment type="caution">
    <text evidence="2">The sequence shown here is derived from an EMBL/GenBank/DDBJ whole genome shotgun (WGS) entry which is preliminary data.</text>
</comment>
<dbReference type="Proteomes" id="UP000775547">
    <property type="component" value="Unassembled WGS sequence"/>
</dbReference>
<feature type="compositionally biased region" description="Polar residues" evidence="1">
    <location>
        <begin position="17"/>
        <end position="26"/>
    </location>
</feature>
<sequence length="422" mass="44432">MNTPSPRNAQELPDISPASSPTSKGTPNKRELPPPSPMISRVWGQSLDERMDDPRDRATAPILDIDNPWNRGSPDLDVQLLVLESEKTLSIENDVTAAGGPSLEANIGRHNGTNTSSSIILTPSAPVGDERRSLTFDPFRDVDDAAPNKASKRPSWGSSPSSASPTSNTYLKVPLPSSPCHSRSPSHPTSIKFTSVGSPTGSSLLSYSPEVHSPVGLAPLPDISPLITTPVNAPFSNIPDPRDYYPGTPQLAANSRLPSSPSVALLTSAVALTDPSTSQGLQVDILALPLPDSPTVSELASPSHGALGMGVSPLLAPAVDRGRVWASHEYRCHTGAAHDLTIILEEHGVATPAAKVAQSGDQATSLDHDHVGHDSIKHDEYDADASTNADEDVSMPNAPVHVNSASRNTYCRTNTALYAQGL</sequence>
<dbReference type="OrthoDB" id="6105938at2759"/>
<protein>
    <submittedName>
        <fullName evidence="2">Uncharacterized protein</fullName>
    </submittedName>
</protein>
<name>A0A9P7KCB8_9AGAR</name>
<gene>
    <name evidence="2" type="ORF">DXG03_009759</name>
</gene>
<dbReference type="AlphaFoldDB" id="A0A9P7KCB8"/>
<dbReference type="EMBL" id="JABCKV010000099">
    <property type="protein sequence ID" value="KAG5643710.1"/>
    <property type="molecule type" value="Genomic_DNA"/>
</dbReference>
<feature type="compositionally biased region" description="Basic and acidic residues" evidence="1">
    <location>
        <begin position="47"/>
        <end position="58"/>
    </location>
</feature>
<feature type="compositionally biased region" description="Low complexity" evidence="1">
    <location>
        <begin position="174"/>
        <end position="190"/>
    </location>
</feature>
<reference evidence="2" key="1">
    <citation type="submission" date="2020-07" db="EMBL/GenBank/DDBJ databases">
        <authorList>
            <person name="Nieuwenhuis M."/>
            <person name="Van De Peppel L.J.J."/>
        </authorList>
    </citation>
    <scope>NUCLEOTIDE SEQUENCE</scope>
    <source>
        <strain evidence="2">AP01</strain>
        <tissue evidence="2">Mycelium</tissue>
    </source>
</reference>
<feature type="compositionally biased region" description="Polar residues" evidence="1">
    <location>
        <begin position="111"/>
        <end position="121"/>
    </location>
</feature>
<feature type="compositionally biased region" description="Basic and acidic residues" evidence="1">
    <location>
        <begin position="128"/>
        <end position="143"/>
    </location>
</feature>